<dbReference type="Proteomes" id="UP001172159">
    <property type="component" value="Unassembled WGS sequence"/>
</dbReference>
<evidence type="ECO:0000313" key="1">
    <source>
        <dbReference type="EMBL" id="KAK0736465.1"/>
    </source>
</evidence>
<accession>A0AA40BLJ6</accession>
<reference evidence="1" key="1">
    <citation type="submission" date="2023-06" db="EMBL/GenBank/DDBJ databases">
        <title>Genome-scale phylogeny and comparative genomics of the fungal order Sordariales.</title>
        <authorList>
            <consortium name="Lawrence Berkeley National Laboratory"/>
            <person name="Hensen N."/>
            <person name="Bonometti L."/>
            <person name="Westerberg I."/>
            <person name="Brannstrom I.O."/>
            <person name="Guillou S."/>
            <person name="Cros-Aarteil S."/>
            <person name="Calhoun S."/>
            <person name="Haridas S."/>
            <person name="Kuo A."/>
            <person name="Mondo S."/>
            <person name="Pangilinan J."/>
            <person name="Riley R."/>
            <person name="Labutti K."/>
            <person name="Andreopoulos B."/>
            <person name="Lipzen A."/>
            <person name="Chen C."/>
            <person name="Yanf M."/>
            <person name="Daum C."/>
            <person name="Ng V."/>
            <person name="Clum A."/>
            <person name="Steindorff A."/>
            <person name="Ohm R."/>
            <person name="Martin F."/>
            <person name="Silar P."/>
            <person name="Natvig D."/>
            <person name="Lalanne C."/>
            <person name="Gautier V."/>
            <person name="Ament-Velasquez S.L."/>
            <person name="Kruys A."/>
            <person name="Hutchinson M.I."/>
            <person name="Powell A.J."/>
            <person name="Barry K."/>
            <person name="Miller A.N."/>
            <person name="Grigoriev I.V."/>
            <person name="Debuchy R."/>
            <person name="Gladieux P."/>
            <person name="Thoren M.H."/>
            <person name="Johannesson H."/>
        </authorList>
    </citation>
    <scope>NUCLEOTIDE SEQUENCE</scope>
    <source>
        <strain evidence="1">CBS 540.89</strain>
    </source>
</reference>
<sequence length="145" mass="16782">MPGGISDDRESLEKIIALCGSFLTLRDQTVYFVYQSAQDFLFGKASDKASKKASRVAFGWVFPSGIERFPIDSIRVPDPDLLATVRYLCVYWIDHLRHSVSCLYNNKAKVLFSFNKKLNYYFINLNIFKNKVINNISRLYYTNNN</sequence>
<organism evidence="1 2">
    <name type="scientific">Apiosordaria backusii</name>
    <dbReference type="NCBI Taxonomy" id="314023"/>
    <lineage>
        <taxon>Eukaryota</taxon>
        <taxon>Fungi</taxon>
        <taxon>Dikarya</taxon>
        <taxon>Ascomycota</taxon>
        <taxon>Pezizomycotina</taxon>
        <taxon>Sordariomycetes</taxon>
        <taxon>Sordariomycetidae</taxon>
        <taxon>Sordariales</taxon>
        <taxon>Lasiosphaeriaceae</taxon>
        <taxon>Apiosordaria</taxon>
    </lineage>
</organism>
<dbReference type="AlphaFoldDB" id="A0AA40BLJ6"/>
<dbReference type="EMBL" id="JAUKTV010000006">
    <property type="protein sequence ID" value="KAK0736465.1"/>
    <property type="molecule type" value="Genomic_DNA"/>
</dbReference>
<name>A0AA40BLJ6_9PEZI</name>
<comment type="caution">
    <text evidence="1">The sequence shown here is derived from an EMBL/GenBank/DDBJ whole genome shotgun (WGS) entry which is preliminary data.</text>
</comment>
<proteinExistence type="predicted"/>
<gene>
    <name evidence="1" type="ORF">B0T21DRAFT_440852</name>
</gene>
<keyword evidence="2" id="KW-1185">Reference proteome</keyword>
<protein>
    <submittedName>
        <fullName evidence="1">Uncharacterized protein</fullName>
    </submittedName>
</protein>
<evidence type="ECO:0000313" key="2">
    <source>
        <dbReference type="Proteomes" id="UP001172159"/>
    </source>
</evidence>